<comment type="caution">
    <text evidence="4">The sequence shown here is derived from an EMBL/GenBank/DDBJ whole genome shotgun (WGS) entry which is preliminary data.</text>
</comment>
<feature type="domain" description="HYR" evidence="3">
    <location>
        <begin position="549"/>
        <end position="631"/>
    </location>
</feature>
<name>A0A4Q7VCS6_9BACT</name>
<dbReference type="OrthoDB" id="1121493at2"/>
<evidence type="ECO:0000259" key="3">
    <source>
        <dbReference type="PROSITE" id="PS50825"/>
    </source>
</evidence>
<dbReference type="PANTHER" id="PTHR24273:SF32">
    <property type="entry name" value="HYALIN"/>
    <property type="match status" value="1"/>
</dbReference>
<feature type="domain" description="HYR" evidence="3">
    <location>
        <begin position="231"/>
        <end position="313"/>
    </location>
</feature>
<proteinExistence type="predicted"/>
<keyword evidence="2" id="KW-0732">Signal</keyword>
<feature type="chain" id="PRO_5020764713" evidence="2">
    <location>
        <begin position="26"/>
        <end position="1081"/>
    </location>
</feature>
<evidence type="ECO:0000313" key="5">
    <source>
        <dbReference type="Proteomes" id="UP000293562"/>
    </source>
</evidence>
<dbReference type="EMBL" id="SHKN01000002">
    <property type="protein sequence ID" value="RZT93143.1"/>
    <property type="molecule type" value="Genomic_DNA"/>
</dbReference>
<sequence length="1081" mass="111157">MIKTIHIKLLLIISLSILFGHSALGQNFPTFVATQNVCVNEEVTYTGYGLDGSQLFFDIYESDGSTVVSLGNVLTLADPPVTVMSGADMYYKYEFVNYKWLTPGTYVVKIREVTSSGCEGGNATDLTVVVSPLPDISSLSFNVSTPVCKNTSPVFTVSGLSPATAYSIGYDDNGVSKIVNVTTDGSGSCSLPVDAIDATATYNVESVAFNDGSANCAASPAPSLTAETSLIENTPPTITAPAAISVNVDAGTCGAASSGVTLGTPTTADNCGVASTINDAPLTFPIGNTTVTWTVTDNSGLTATDTQIVTVVDNISPTITAPADVAVNSDAGDCTASSVVLGTPVTSDNCTVASVTSDAPAVFPLGETTVTWTVTDGSGLQATATQKVTVTDNQNPTITAPADVAVNSDAGICTASSVVLGAPVTADNCSVASVTSDAPAVFPLGETTVTWTVTDGSGLQATATQKVTVTDNQNPTITAPADVAVNSDAGICTASSVVLGAPVTADNCSVASVTSDASAVFPLGETTVTWTVTDGSGLQATATQKVTVTDNQNPTITAPAAISVNVDAGTCGAASSGVTLGTPTTADNCGVASTINDAPLTFPIGNTTVTWTVTDNSGLTATDTQIVTVVDNISPTITAPADVAVNSDVDNCTASLVTLGTPSTADNCSVASVNNDAPAIFPLGETTVTWTVMDGSGLQATATQKVTVTDNQAPVFSSCPSSTVIWAEDFNNYSNFTYQATNAGTTWQGYYSYGLHHKAAAVGGLLEMRVEEGANVEWLTNYINISSESDVQVSFDLSSWAGSAADGYIEFWARVDGDQGGTYQLFKTISGAVSNQVVTSPVFNGDKLELWIRVVKGSSVGIYYVDNISLIAPMVKNVDPNQCTYTVQGTEFNVEATDNCTLSSLNYNLTGATTGTGTNLNGQIINQGLTTITWTATDASSNEASCSFDVVIVDNEEPMLADLNVIMSKSVCPNDGDEGNTPQTAVVTGLNLTADLYSDNCTADGNLIIQYKITLADNTVVSDFGEQATGAVSTSDPSGYAFKEGITTVSYKIIDEATNESEIKSFTVTVKHKPNSGSIEY</sequence>
<feature type="domain" description="HYR" evidence="3">
    <location>
        <begin position="868"/>
        <end position="954"/>
    </location>
</feature>
<protein>
    <submittedName>
        <fullName evidence="4">HYR domain-containing protein</fullName>
    </submittedName>
</protein>
<feature type="signal peptide" evidence="2">
    <location>
        <begin position="1"/>
        <end position="25"/>
    </location>
</feature>
<dbReference type="Pfam" id="PF02494">
    <property type="entry name" value="HYR"/>
    <property type="match status" value="4"/>
</dbReference>
<organism evidence="4 5">
    <name type="scientific">Ancylomarina subtilis</name>
    <dbReference type="NCBI Taxonomy" id="1639035"/>
    <lineage>
        <taxon>Bacteria</taxon>
        <taxon>Pseudomonadati</taxon>
        <taxon>Bacteroidota</taxon>
        <taxon>Bacteroidia</taxon>
        <taxon>Marinilabiliales</taxon>
        <taxon>Marinifilaceae</taxon>
        <taxon>Ancylomarina</taxon>
    </lineage>
</organism>
<feature type="domain" description="HYR" evidence="3">
    <location>
        <begin position="391"/>
        <end position="471"/>
    </location>
</feature>
<accession>A0A4Q7VCS6</accession>
<dbReference type="Proteomes" id="UP000293562">
    <property type="component" value="Unassembled WGS sequence"/>
</dbReference>
<gene>
    <name evidence="4" type="ORF">EV201_2295</name>
</gene>
<evidence type="ECO:0000256" key="2">
    <source>
        <dbReference type="SAM" id="SignalP"/>
    </source>
</evidence>
<dbReference type="InterPro" id="IPR003410">
    <property type="entry name" value="HYR_dom"/>
</dbReference>
<evidence type="ECO:0000313" key="4">
    <source>
        <dbReference type="EMBL" id="RZT93143.1"/>
    </source>
</evidence>
<dbReference type="AlphaFoldDB" id="A0A4Q7VCS6"/>
<dbReference type="PROSITE" id="PS50825">
    <property type="entry name" value="HYR"/>
    <property type="match status" value="4"/>
</dbReference>
<dbReference type="PANTHER" id="PTHR24273">
    <property type="entry name" value="FI04643P-RELATED"/>
    <property type="match status" value="1"/>
</dbReference>
<dbReference type="RefSeq" id="WP_130307725.1">
    <property type="nucleotide sequence ID" value="NZ_SHKN01000002.1"/>
</dbReference>
<keyword evidence="5" id="KW-1185">Reference proteome</keyword>
<evidence type="ECO:0000256" key="1">
    <source>
        <dbReference type="ARBA" id="ARBA00022737"/>
    </source>
</evidence>
<reference evidence="4 5" key="1">
    <citation type="submission" date="2019-02" db="EMBL/GenBank/DDBJ databases">
        <title>Genomic Encyclopedia of Type Strains, Phase IV (KMG-IV): sequencing the most valuable type-strain genomes for metagenomic binning, comparative biology and taxonomic classification.</title>
        <authorList>
            <person name="Goeker M."/>
        </authorList>
    </citation>
    <scope>NUCLEOTIDE SEQUENCE [LARGE SCALE GENOMIC DNA]</scope>
    <source>
        <strain evidence="4 5">DSM 28825</strain>
    </source>
</reference>
<keyword evidence="1" id="KW-0677">Repeat</keyword>